<dbReference type="PANTHER" id="PTHR13943">
    <property type="entry name" value="HRAS-LIKE SUPPRESSOR - RELATED"/>
    <property type="match status" value="1"/>
</dbReference>
<evidence type="ECO:0000259" key="5">
    <source>
        <dbReference type="PROSITE" id="PS51934"/>
    </source>
</evidence>
<keyword evidence="1" id="KW-0808">Transferase</keyword>
<keyword evidence="2" id="KW-0378">Hydrolase</keyword>
<keyword evidence="3" id="KW-0443">Lipid metabolism</keyword>
<dbReference type="EMBL" id="CP124841">
    <property type="protein sequence ID" value="WHF38142.1"/>
    <property type="molecule type" value="Genomic_DNA"/>
</dbReference>
<evidence type="ECO:0000256" key="1">
    <source>
        <dbReference type="ARBA" id="ARBA00022679"/>
    </source>
</evidence>
<sequence>MSSPRSGDHLVSSRTGYQHHGLYLGEHQVIHYLGFSAGELSGQIAITSLLEFCQGHGYRVMPYATRGYSREESIDRAYSRLGEAHYNTLLNNCEHFVRWCIEGFHYSGQIHQLIAAGVLAQQSAKALLTHSRLPTTAVANAMQSRSVPVPHTATKVFASPTTRSETGMTAASAAIGTVLVTSAAPLATALAGGTLTYLALRQAWRWLKN</sequence>
<evidence type="ECO:0000256" key="3">
    <source>
        <dbReference type="ARBA" id="ARBA00023098"/>
    </source>
</evidence>
<dbReference type="GO" id="GO:0008970">
    <property type="term" value="F:phospholipase A1 activity"/>
    <property type="evidence" value="ECO:0007669"/>
    <property type="project" value="TreeGrafter"/>
</dbReference>
<feature type="domain" description="LRAT" evidence="5">
    <location>
        <begin position="9"/>
        <end position="109"/>
    </location>
</feature>
<evidence type="ECO:0000256" key="4">
    <source>
        <dbReference type="SAM" id="Phobius"/>
    </source>
</evidence>
<evidence type="ECO:0000313" key="6">
    <source>
        <dbReference type="EMBL" id="WHF38142.1"/>
    </source>
</evidence>
<dbReference type="PANTHER" id="PTHR13943:SF77">
    <property type="entry name" value="LRAT DOMAIN-CONTAINING PROTEIN"/>
    <property type="match status" value="1"/>
</dbReference>
<dbReference type="AlphaFoldDB" id="A0AAX3VX05"/>
<keyword evidence="6" id="KW-0012">Acyltransferase</keyword>
<dbReference type="InterPro" id="IPR051496">
    <property type="entry name" value="H-rev107_PLA/AT"/>
</dbReference>
<gene>
    <name evidence="6" type="ORF">QLQ87_07315</name>
</gene>
<accession>A0AAX3VX05</accession>
<keyword evidence="4" id="KW-1133">Transmembrane helix</keyword>
<organism evidence="6 7">
    <name type="scientific">Aeromonas salmonicida</name>
    <dbReference type="NCBI Taxonomy" id="645"/>
    <lineage>
        <taxon>Bacteria</taxon>
        <taxon>Pseudomonadati</taxon>
        <taxon>Pseudomonadota</taxon>
        <taxon>Gammaproteobacteria</taxon>
        <taxon>Aeromonadales</taxon>
        <taxon>Aeromonadaceae</taxon>
        <taxon>Aeromonas</taxon>
    </lineage>
</organism>
<evidence type="ECO:0000313" key="7">
    <source>
        <dbReference type="Proteomes" id="UP001239426"/>
    </source>
</evidence>
<proteinExistence type="predicted"/>
<keyword evidence="4" id="KW-0812">Transmembrane</keyword>
<dbReference type="Gene3D" id="3.90.1720.10">
    <property type="entry name" value="endopeptidase domain like (from Nostoc punctiforme)"/>
    <property type="match status" value="1"/>
</dbReference>
<dbReference type="GO" id="GO:0004623">
    <property type="term" value="F:phospholipase A2 activity"/>
    <property type="evidence" value="ECO:0007669"/>
    <property type="project" value="TreeGrafter"/>
</dbReference>
<dbReference type="PROSITE" id="PS51934">
    <property type="entry name" value="LRAT"/>
    <property type="match status" value="1"/>
</dbReference>
<dbReference type="GO" id="GO:0005737">
    <property type="term" value="C:cytoplasm"/>
    <property type="evidence" value="ECO:0007669"/>
    <property type="project" value="TreeGrafter"/>
</dbReference>
<keyword evidence="4" id="KW-0472">Membrane</keyword>
<evidence type="ECO:0000256" key="2">
    <source>
        <dbReference type="ARBA" id="ARBA00022801"/>
    </source>
</evidence>
<dbReference type="RefSeq" id="WP_101618008.1">
    <property type="nucleotide sequence ID" value="NZ_CP124841.1"/>
</dbReference>
<reference evidence="6" key="1">
    <citation type="submission" date="2023-05" db="EMBL/GenBank/DDBJ databases">
        <title>Aeromonas salmonicida 57, complete genome.</title>
        <authorList>
            <person name="Shao L."/>
        </authorList>
    </citation>
    <scope>NUCLEOTIDE SEQUENCE</scope>
    <source>
        <strain evidence="6">57</strain>
    </source>
</reference>
<name>A0AAX3VX05_AERSA</name>
<dbReference type="GO" id="GO:0070292">
    <property type="term" value="P:N-acylphosphatidylethanolamine metabolic process"/>
    <property type="evidence" value="ECO:0007669"/>
    <property type="project" value="TreeGrafter"/>
</dbReference>
<dbReference type="GO" id="GO:0016410">
    <property type="term" value="F:N-acyltransferase activity"/>
    <property type="evidence" value="ECO:0007669"/>
    <property type="project" value="TreeGrafter"/>
</dbReference>
<feature type="transmembrane region" description="Helical" evidence="4">
    <location>
        <begin position="173"/>
        <end position="200"/>
    </location>
</feature>
<dbReference type="Pfam" id="PF04970">
    <property type="entry name" value="LRAT"/>
    <property type="match status" value="1"/>
</dbReference>
<protein>
    <submittedName>
        <fullName evidence="6">Lecithin retinol acyltransferase family protein</fullName>
    </submittedName>
</protein>
<dbReference type="Proteomes" id="UP001239426">
    <property type="component" value="Chromosome"/>
</dbReference>
<dbReference type="InterPro" id="IPR007053">
    <property type="entry name" value="LRAT_dom"/>
</dbReference>